<organism evidence="2 3">
    <name type="scientific">Eimeria tenella</name>
    <name type="common">Coccidian parasite</name>
    <dbReference type="NCBI Taxonomy" id="5802"/>
    <lineage>
        <taxon>Eukaryota</taxon>
        <taxon>Sar</taxon>
        <taxon>Alveolata</taxon>
        <taxon>Apicomplexa</taxon>
        <taxon>Conoidasida</taxon>
        <taxon>Coccidia</taxon>
        <taxon>Eucoccidiorida</taxon>
        <taxon>Eimeriorina</taxon>
        <taxon>Eimeriidae</taxon>
        <taxon>Eimeria</taxon>
    </lineage>
</organism>
<reference evidence="2" key="2">
    <citation type="submission" date="2013-10" db="EMBL/GenBank/DDBJ databases">
        <authorList>
            <person name="Aslett M."/>
        </authorList>
    </citation>
    <scope>NUCLEOTIDE SEQUENCE [LARGE SCALE GENOMIC DNA]</scope>
    <source>
        <strain evidence="2">Houghton</strain>
    </source>
</reference>
<evidence type="ECO:0000256" key="1">
    <source>
        <dbReference type="SAM" id="MobiDB-lite"/>
    </source>
</evidence>
<dbReference type="RefSeq" id="XP_013231142.1">
    <property type="nucleotide sequence ID" value="XM_013375688.1"/>
</dbReference>
<evidence type="ECO:0000313" key="2">
    <source>
        <dbReference type="EMBL" id="CDJ40392.1"/>
    </source>
</evidence>
<dbReference type="GeneID" id="25254353"/>
<dbReference type="Proteomes" id="UP000030747">
    <property type="component" value="Unassembled WGS sequence"/>
</dbReference>
<accession>U6KQK3</accession>
<feature type="non-terminal residue" evidence="2">
    <location>
        <position position="108"/>
    </location>
</feature>
<keyword evidence="3" id="KW-1185">Reference proteome</keyword>
<proteinExistence type="predicted"/>
<dbReference type="VEuPathDB" id="ToxoDB:ETH2_1030000"/>
<gene>
    <name evidence="2" type="ORF">ETH_00026285</name>
</gene>
<evidence type="ECO:0000313" key="3">
    <source>
        <dbReference type="Proteomes" id="UP000030747"/>
    </source>
</evidence>
<reference evidence="2" key="1">
    <citation type="submission" date="2013-10" db="EMBL/GenBank/DDBJ databases">
        <title>Genomic analysis of the causative agents of coccidiosis in chickens.</title>
        <authorList>
            <person name="Reid A.J."/>
            <person name="Blake D."/>
            <person name="Billington K."/>
            <person name="Browne H."/>
            <person name="Dunn M."/>
            <person name="Hung S."/>
            <person name="Kawahara F."/>
            <person name="Miranda-Saavedra D."/>
            <person name="Mourier T."/>
            <person name="Nagra H."/>
            <person name="Otto T.D."/>
            <person name="Rawlings N."/>
            <person name="Sanchez A."/>
            <person name="Sanders M."/>
            <person name="Subramaniam C."/>
            <person name="Tay Y."/>
            <person name="Dear P."/>
            <person name="Doerig C."/>
            <person name="Gruber A."/>
            <person name="Parkinson J."/>
            <person name="Shirley M."/>
            <person name="Wan K.L."/>
            <person name="Berriman M."/>
            <person name="Tomley F."/>
            <person name="Pain A."/>
        </authorList>
    </citation>
    <scope>NUCLEOTIDE SEQUENCE [LARGE SCALE GENOMIC DNA]</scope>
    <source>
        <strain evidence="2">Houghton</strain>
    </source>
</reference>
<dbReference type="VEuPathDB" id="ToxoDB:ETH_00026285"/>
<dbReference type="AlphaFoldDB" id="U6KQK3"/>
<sequence length="108" mass="12155">MAPFSKGFPLPRSSKMRSLYSIGETLGPPNPRRRPKPSLLDPPAAAVPLKKGLPQLNQQFDTLNTIVTGFRKYQPPPQKLPPPRRDFSPNSFGEVFGRFRFQVLGHFP</sequence>
<dbReference type="OMA" id="LTDQHEM"/>
<dbReference type="OrthoDB" id="406969at2759"/>
<protein>
    <submittedName>
        <fullName evidence="2">Uncharacterized protein</fullName>
    </submittedName>
</protein>
<dbReference type="EMBL" id="HG675149">
    <property type="protein sequence ID" value="CDJ40392.1"/>
    <property type="molecule type" value="Genomic_DNA"/>
</dbReference>
<feature type="region of interest" description="Disordered" evidence="1">
    <location>
        <begin position="1"/>
        <end position="46"/>
    </location>
</feature>
<name>U6KQK3_EIMTE</name>